<keyword evidence="4 6" id="KW-0456">Lyase</keyword>
<evidence type="ECO:0000256" key="4">
    <source>
        <dbReference type="ARBA" id="ARBA00023239"/>
    </source>
</evidence>
<evidence type="ECO:0000256" key="2">
    <source>
        <dbReference type="ARBA" id="ARBA00009533"/>
    </source>
</evidence>
<dbReference type="InterPro" id="IPR015424">
    <property type="entry name" value="PyrdxlP-dep_Trfase"/>
</dbReference>
<dbReference type="InterPro" id="IPR002129">
    <property type="entry name" value="PyrdxlP-dep_de-COase"/>
</dbReference>
<dbReference type="InterPro" id="IPR015421">
    <property type="entry name" value="PyrdxlP-dep_Trfase_major"/>
</dbReference>
<dbReference type="GeneID" id="112044903"/>
<dbReference type="Gene3D" id="3.90.1150.10">
    <property type="entry name" value="Aspartate Aminotransferase, domain 1"/>
    <property type="match status" value="1"/>
</dbReference>
<dbReference type="InterPro" id="IPR015422">
    <property type="entry name" value="PyrdxlP-dep_Trfase_small"/>
</dbReference>
<dbReference type="KEGG" id="bany:112044903"/>
<dbReference type="OrthoDB" id="639767at2759"/>
<dbReference type="PANTHER" id="PTHR11999">
    <property type="entry name" value="GROUP II PYRIDOXAL-5-PHOSPHATE DECARBOXYLASE"/>
    <property type="match status" value="1"/>
</dbReference>
<dbReference type="RefSeq" id="XP_023936676.2">
    <property type="nucleotide sequence ID" value="XM_024080908.2"/>
</dbReference>
<dbReference type="AlphaFoldDB" id="A0A6J1N1E5"/>
<dbReference type="PANTHER" id="PTHR11999:SF60">
    <property type="entry name" value="3,4-DIHYDROXYPHENYLACETALDEHYDE SYNTHASE"/>
    <property type="match status" value="1"/>
</dbReference>
<dbReference type="GO" id="GO:0019752">
    <property type="term" value="P:carboxylic acid metabolic process"/>
    <property type="evidence" value="ECO:0007669"/>
    <property type="project" value="InterPro"/>
</dbReference>
<keyword evidence="3 5" id="KW-0663">Pyridoxal phosphate</keyword>
<dbReference type="CDD" id="cd06450">
    <property type="entry name" value="DOPA_deC_like"/>
    <property type="match status" value="1"/>
</dbReference>
<feature type="modified residue" description="N6-(pyridoxal phosphate)lysine" evidence="5">
    <location>
        <position position="303"/>
    </location>
</feature>
<evidence type="ECO:0000313" key="8">
    <source>
        <dbReference type="RefSeq" id="XP_023936676.2"/>
    </source>
</evidence>
<organism evidence="7 8">
    <name type="scientific">Bicyclus anynana</name>
    <name type="common">Squinting bush brown butterfly</name>
    <dbReference type="NCBI Taxonomy" id="110368"/>
    <lineage>
        <taxon>Eukaryota</taxon>
        <taxon>Metazoa</taxon>
        <taxon>Ecdysozoa</taxon>
        <taxon>Arthropoda</taxon>
        <taxon>Hexapoda</taxon>
        <taxon>Insecta</taxon>
        <taxon>Pterygota</taxon>
        <taxon>Neoptera</taxon>
        <taxon>Endopterygota</taxon>
        <taxon>Lepidoptera</taxon>
        <taxon>Glossata</taxon>
        <taxon>Ditrysia</taxon>
        <taxon>Papilionoidea</taxon>
        <taxon>Nymphalidae</taxon>
        <taxon>Satyrinae</taxon>
        <taxon>Satyrini</taxon>
        <taxon>Mycalesina</taxon>
        <taxon>Bicyclus</taxon>
    </lineage>
</organism>
<evidence type="ECO:0000256" key="1">
    <source>
        <dbReference type="ARBA" id="ARBA00001933"/>
    </source>
</evidence>
<evidence type="ECO:0000313" key="7">
    <source>
        <dbReference type="Proteomes" id="UP001652582"/>
    </source>
</evidence>
<dbReference type="GO" id="GO:0030170">
    <property type="term" value="F:pyridoxal phosphate binding"/>
    <property type="evidence" value="ECO:0007669"/>
    <property type="project" value="InterPro"/>
</dbReference>
<gene>
    <name evidence="8" type="primary">LOC112044903</name>
</gene>
<dbReference type="InterPro" id="IPR021115">
    <property type="entry name" value="Pyridoxal-P_BS"/>
</dbReference>
<accession>A0A6J1N1E5</accession>
<sequence>MDSQEFRDCAKTVIDMLADYYDNIRDRQVVPSVEPGYLIKTAPEDAPEEPEKWENVLKDFNQTVMPGVTHWHSPQFHGYFPHGSSYGNIIGSLLCDGLAVMGFTWRASPACTELEVVTMNWLGKLLGLPQEFLNCSPGPGGGVIQGSASEATLVGLLAAKEKTFRRLLKKDPSIDKDLIKTKFVAYSSDQCNSSVEKAGALGSMKMRLLPSDSNCQLRGETLKKAFAEDKAKGLIPCYVVANLGTTGTCAFDPLYELGPVCKEENVWLHVDAAYAGAASICPEYRYIIKGIEYVDSFDVNVHKWLLVSFDCSAMWVKDSYDLINAFDIQRIYLDDVKSETRVSEAEVTVPDYRHWQMPLGRRFRALKLWTVLKMHGAQGLRKHIRNHITLAEHFLKLVHADQRFVVEPKPTLGLVCFRLKNGDSYTKQLLENLLATKQIFMVACTYRNRYLIRFVICSRLTTEKDVEHSWRIITNEADLLIGPTHINGTLKEKNTHSIISTKHLEPVNNGCEKSQ</sequence>
<comment type="similarity">
    <text evidence="2 6">Belongs to the group II decarboxylase family.</text>
</comment>
<evidence type="ECO:0000256" key="5">
    <source>
        <dbReference type="PIRSR" id="PIRSR602129-50"/>
    </source>
</evidence>
<dbReference type="Gene3D" id="1.20.1340.10">
    <property type="entry name" value="dopa decarboxylase, N-terminal domain"/>
    <property type="match status" value="1"/>
</dbReference>
<dbReference type="GO" id="GO:0005737">
    <property type="term" value="C:cytoplasm"/>
    <property type="evidence" value="ECO:0007669"/>
    <property type="project" value="TreeGrafter"/>
</dbReference>
<dbReference type="PRINTS" id="PR00800">
    <property type="entry name" value="YHDCRBOXLASE"/>
</dbReference>
<comment type="cofactor">
    <cofactor evidence="1 5 6">
        <name>pyridoxal 5'-phosphate</name>
        <dbReference type="ChEBI" id="CHEBI:597326"/>
    </cofactor>
</comment>
<dbReference type="PROSITE" id="PS00392">
    <property type="entry name" value="DDC_GAD_HDC_YDC"/>
    <property type="match status" value="1"/>
</dbReference>
<dbReference type="GO" id="GO:0006584">
    <property type="term" value="P:catecholamine metabolic process"/>
    <property type="evidence" value="ECO:0007669"/>
    <property type="project" value="TreeGrafter"/>
</dbReference>
<evidence type="ECO:0000256" key="3">
    <source>
        <dbReference type="ARBA" id="ARBA00022898"/>
    </source>
</evidence>
<keyword evidence="7" id="KW-1185">Reference proteome</keyword>
<protein>
    <submittedName>
        <fullName evidence="8">Aromatic-L-amino-acid decarboxylase-like</fullName>
    </submittedName>
</protein>
<dbReference type="Gene3D" id="3.40.640.10">
    <property type="entry name" value="Type I PLP-dependent aspartate aminotransferase-like (Major domain)"/>
    <property type="match status" value="1"/>
</dbReference>
<evidence type="ECO:0000256" key="6">
    <source>
        <dbReference type="RuleBase" id="RU000382"/>
    </source>
</evidence>
<dbReference type="SUPFAM" id="SSF53383">
    <property type="entry name" value="PLP-dependent transferases"/>
    <property type="match status" value="1"/>
</dbReference>
<reference evidence="8" key="1">
    <citation type="submission" date="2025-08" db="UniProtKB">
        <authorList>
            <consortium name="RefSeq"/>
        </authorList>
    </citation>
    <scope>IDENTIFICATION</scope>
</reference>
<name>A0A6J1N1E5_BICAN</name>
<dbReference type="Pfam" id="PF00282">
    <property type="entry name" value="Pyridoxal_deC"/>
    <property type="match status" value="1"/>
</dbReference>
<proteinExistence type="inferred from homology"/>
<dbReference type="GO" id="GO:0006520">
    <property type="term" value="P:amino acid metabolic process"/>
    <property type="evidence" value="ECO:0007669"/>
    <property type="project" value="InterPro"/>
</dbReference>
<dbReference type="Proteomes" id="UP001652582">
    <property type="component" value="Chromosome 3"/>
</dbReference>
<dbReference type="InterPro" id="IPR010977">
    <property type="entry name" value="Aromatic_deC"/>
</dbReference>
<dbReference type="GO" id="GO:0004058">
    <property type="term" value="F:aromatic-L-amino-acid decarboxylase activity"/>
    <property type="evidence" value="ECO:0007669"/>
    <property type="project" value="TreeGrafter"/>
</dbReference>